<accession>A0A7X0VYK5</accession>
<keyword evidence="9" id="KW-1185">Reference proteome</keyword>
<protein>
    <submittedName>
        <fullName evidence="8">Extracellular solute-binding protein</fullName>
    </submittedName>
</protein>
<dbReference type="EMBL" id="JACJVO010000034">
    <property type="protein sequence ID" value="MBB6734572.1"/>
    <property type="molecule type" value="Genomic_DNA"/>
</dbReference>
<evidence type="ECO:0000256" key="2">
    <source>
        <dbReference type="ARBA" id="ARBA00022729"/>
    </source>
</evidence>
<evidence type="ECO:0000256" key="4">
    <source>
        <dbReference type="ARBA" id="ARBA00023139"/>
    </source>
</evidence>
<feature type="chain" id="PRO_5039016888" evidence="7">
    <location>
        <begin position="23"/>
        <end position="520"/>
    </location>
</feature>
<name>A0A7X0VYK5_9BACL</name>
<sequence>MRKSVKALQVTAAASLFAIALAACGSNGNDNGNASGSASAGASGSASASAPASSDANKPTLKRLQLWQDQDPNTYPVAKFLEDKTGYKVQYDMLPQDKAADKLNLLMASGEAYDTVQYGADMALYSDYAQKGALTDLTPLIDQYGPNIKQAISQQSLDALKIGGKLYALPSTLTYKVGTSILIRTDWLEKVGMQMPTTTDELKAVLKAFKDKDPGGHGDQDVPLTVNGDTAFLDDIVGAFGMPNAWNDVDGQLVPRVLDPSYKDYVAYMSDLYKEGLLDNQFVVNKGATTKEKFTSGKAGAMIIHWADIPSVNDALKKTDPNAKFEYIGALKGPNGEAGFSGNAGFDRLTFIPKASKHPEDAIKWINATLEPETFKELAIGEEGKHYTVENGAYLPILPIFNDERNLANNYMSGTDEANYPQYWQARVHKDPVMFEQFDILNNKQPDDVKISNPLGLAPYMPNYSKYNQQLETMVGDYTVKLIAGAEQMSGLEAFQAKYKAAGEEASAKEINDWYATTKK</sequence>
<reference evidence="8 9" key="1">
    <citation type="submission" date="2020-08" db="EMBL/GenBank/DDBJ databases">
        <title>Cohnella phylogeny.</title>
        <authorList>
            <person name="Dunlap C."/>
        </authorList>
    </citation>
    <scope>NUCLEOTIDE SEQUENCE [LARGE SCALE GENOMIC DNA]</scope>
    <source>
        <strain evidence="8 9">CBP 2801</strain>
    </source>
</reference>
<dbReference type="Proteomes" id="UP000564644">
    <property type="component" value="Unassembled WGS sequence"/>
</dbReference>
<keyword evidence="4" id="KW-0564">Palmitate</keyword>
<evidence type="ECO:0000256" key="7">
    <source>
        <dbReference type="SAM" id="SignalP"/>
    </source>
</evidence>
<dbReference type="SUPFAM" id="SSF53850">
    <property type="entry name" value="Periplasmic binding protein-like II"/>
    <property type="match status" value="1"/>
</dbReference>
<gene>
    <name evidence="8" type="ORF">H7C18_26960</name>
</gene>
<evidence type="ECO:0000256" key="6">
    <source>
        <dbReference type="SAM" id="MobiDB-lite"/>
    </source>
</evidence>
<keyword evidence="1" id="KW-1003">Cell membrane</keyword>
<feature type="signal peptide" evidence="7">
    <location>
        <begin position="1"/>
        <end position="22"/>
    </location>
</feature>
<evidence type="ECO:0000256" key="1">
    <source>
        <dbReference type="ARBA" id="ARBA00022475"/>
    </source>
</evidence>
<proteinExistence type="predicted"/>
<dbReference type="PANTHER" id="PTHR43649:SF33">
    <property type="entry name" value="POLYGALACTURONAN_RHAMNOGALACTURONAN-BINDING PROTEIN YTCQ"/>
    <property type="match status" value="1"/>
</dbReference>
<evidence type="ECO:0000313" key="8">
    <source>
        <dbReference type="EMBL" id="MBB6734572.1"/>
    </source>
</evidence>
<dbReference type="RefSeq" id="WP_185132233.1">
    <property type="nucleotide sequence ID" value="NZ_JACJVO010000034.1"/>
</dbReference>
<dbReference type="InterPro" id="IPR050490">
    <property type="entry name" value="Bact_solute-bd_prot1"/>
</dbReference>
<comment type="caution">
    <text evidence="8">The sequence shown here is derived from an EMBL/GenBank/DDBJ whole genome shotgun (WGS) entry which is preliminary data.</text>
</comment>
<dbReference type="CDD" id="cd13580">
    <property type="entry name" value="PBP2_AlgQ_like_1"/>
    <property type="match status" value="1"/>
</dbReference>
<dbReference type="PANTHER" id="PTHR43649">
    <property type="entry name" value="ARABINOSE-BINDING PROTEIN-RELATED"/>
    <property type="match status" value="1"/>
</dbReference>
<evidence type="ECO:0000313" key="9">
    <source>
        <dbReference type="Proteomes" id="UP000564644"/>
    </source>
</evidence>
<keyword evidence="3" id="KW-0472">Membrane</keyword>
<dbReference type="Gene3D" id="3.40.190.10">
    <property type="entry name" value="Periplasmic binding protein-like II"/>
    <property type="match status" value="2"/>
</dbReference>
<dbReference type="Pfam" id="PF01547">
    <property type="entry name" value="SBP_bac_1"/>
    <property type="match status" value="1"/>
</dbReference>
<keyword evidence="2 7" id="KW-0732">Signal</keyword>
<feature type="region of interest" description="Disordered" evidence="6">
    <location>
        <begin position="32"/>
        <end position="56"/>
    </location>
</feature>
<dbReference type="PROSITE" id="PS51257">
    <property type="entry name" value="PROKAR_LIPOPROTEIN"/>
    <property type="match status" value="1"/>
</dbReference>
<keyword evidence="5" id="KW-0449">Lipoprotein</keyword>
<evidence type="ECO:0000256" key="5">
    <source>
        <dbReference type="ARBA" id="ARBA00023288"/>
    </source>
</evidence>
<organism evidence="8 9">
    <name type="scientific">Cohnella zeiphila</name>
    <dbReference type="NCBI Taxonomy" id="2761120"/>
    <lineage>
        <taxon>Bacteria</taxon>
        <taxon>Bacillati</taxon>
        <taxon>Bacillota</taxon>
        <taxon>Bacilli</taxon>
        <taxon>Bacillales</taxon>
        <taxon>Paenibacillaceae</taxon>
        <taxon>Cohnella</taxon>
    </lineage>
</organism>
<dbReference type="InterPro" id="IPR006059">
    <property type="entry name" value="SBP"/>
</dbReference>
<dbReference type="AlphaFoldDB" id="A0A7X0VYK5"/>
<evidence type="ECO:0000256" key="3">
    <source>
        <dbReference type="ARBA" id="ARBA00023136"/>
    </source>
</evidence>